<evidence type="ECO:0000313" key="4">
    <source>
        <dbReference type="Proteomes" id="UP000221961"/>
    </source>
</evidence>
<evidence type="ECO:0000256" key="1">
    <source>
        <dbReference type="ARBA" id="ARBA00004328"/>
    </source>
</evidence>
<dbReference type="InterPro" id="IPR054612">
    <property type="entry name" value="Phage_capsid-like_C"/>
</dbReference>
<dbReference type="Gene3D" id="3.30.2320.10">
    <property type="entry name" value="hypothetical protein PF0899 domain"/>
    <property type="match status" value="1"/>
</dbReference>
<gene>
    <name evidence="3" type="ORF">CRH09_20055</name>
</gene>
<organism evidence="3 4">
    <name type="scientific">Nocardia terpenica</name>
    <dbReference type="NCBI Taxonomy" id="455432"/>
    <lineage>
        <taxon>Bacteria</taxon>
        <taxon>Bacillati</taxon>
        <taxon>Actinomycetota</taxon>
        <taxon>Actinomycetes</taxon>
        <taxon>Mycobacteriales</taxon>
        <taxon>Nocardiaceae</taxon>
        <taxon>Nocardia</taxon>
    </lineage>
</organism>
<dbReference type="KEGG" id="ntp:CRH09_20055"/>
<feature type="domain" description="Phage capsid-like C-terminal" evidence="2">
    <location>
        <begin position="8"/>
        <end position="113"/>
    </location>
</feature>
<protein>
    <submittedName>
        <fullName evidence="3">Phage major capsid protein</fullName>
    </submittedName>
</protein>
<dbReference type="InterPro" id="IPR024455">
    <property type="entry name" value="Phage_capsid"/>
</dbReference>
<dbReference type="Pfam" id="PF05065">
    <property type="entry name" value="Phage_capsid"/>
    <property type="match status" value="1"/>
</dbReference>
<dbReference type="GeneID" id="88359657"/>
<dbReference type="RefSeq" id="WP_098695239.1">
    <property type="nucleotide sequence ID" value="NZ_CP023778.1"/>
</dbReference>
<reference evidence="3 4" key="1">
    <citation type="submission" date="2017-10" db="EMBL/GenBank/DDBJ databases">
        <title>Comparative genomics between pathogenic Norcardia.</title>
        <authorList>
            <person name="Zeng L."/>
        </authorList>
    </citation>
    <scope>NUCLEOTIDE SEQUENCE [LARGE SCALE GENOMIC DNA]</scope>
    <source>
        <strain evidence="3 4">NC_YFY_NT001</strain>
    </source>
</reference>
<evidence type="ECO:0000259" key="2">
    <source>
        <dbReference type="Pfam" id="PF05065"/>
    </source>
</evidence>
<dbReference type="SUPFAM" id="SSF56563">
    <property type="entry name" value="Major capsid protein gp5"/>
    <property type="match status" value="1"/>
</dbReference>
<accession>A0A291RLG4</accession>
<comment type="subcellular location">
    <subcellularLocation>
        <location evidence="1">Virion</location>
    </subcellularLocation>
</comment>
<dbReference type="AlphaFoldDB" id="A0A291RLG4"/>
<name>A0A291RLG4_9NOCA</name>
<sequence length="114" mass="12920">MPKVRIGPAYTDPNLLAMHPGTFSMLRRQKDTYGRYLLEAAADVANTTWGKRVVTNTKIPAGKVIVANSDYIMGWTRMGMIIEMNQYADSNWTTNTVSFRAEERIAYGIMRPSR</sequence>
<proteinExistence type="predicted"/>
<dbReference type="Proteomes" id="UP000221961">
    <property type="component" value="Chromosome"/>
</dbReference>
<evidence type="ECO:0000313" key="3">
    <source>
        <dbReference type="EMBL" id="ATL68138.1"/>
    </source>
</evidence>
<dbReference type="NCBIfam" id="TIGR01554">
    <property type="entry name" value="major_cap_HK97"/>
    <property type="match status" value="1"/>
</dbReference>
<dbReference type="EMBL" id="CP023778">
    <property type="protein sequence ID" value="ATL68138.1"/>
    <property type="molecule type" value="Genomic_DNA"/>
</dbReference>